<dbReference type="InterPro" id="IPR026610">
    <property type="entry name" value="Hen1"/>
</dbReference>
<evidence type="ECO:0000256" key="6">
    <source>
        <dbReference type="ARBA" id="ARBA00022691"/>
    </source>
</evidence>
<evidence type="ECO:0000256" key="2">
    <source>
        <dbReference type="ARBA" id="ARBA00009026"/>
    </source>
</evidence>
<keyword evidence="4" id="KW-0489">Methyltransferase</keyword>
<dbReference type="Proteomes" id="UP000013827">
    <property type="component" value="Unassembled WGS sequence"/>
</dbReference>
<dbReference type="Gene3D" id="3.40.50.150">
    <property type="entry name" value="Vaccinia Virus protein VP39"/>
    <property type="match status" value="1"/>
</dbReference>
<evidence type="ECO:0000256" key="12">
    <source>
        <dbReference type="ARBA" id="ARBA00048418"/>
    </source>
</evidence>
<dbReference type="HOGENOM" id="CLU_1931480_0_0_1"/>
<dbReference type="GO" id="GO:0090486">
    <property type="term" value="F:small RNA 2'-O-methyltransferase activity"/>
    <property type="evidence" value="ECO:0007669"/>
    <property type="project" value="UniProtKB-EC"/>
</dbReference>
<dbReference type="InterPro" id="IPR029063">
    <property type="entry name" value="SAM-dependent_MTases_sf"/>
</dbReference>
<dbReference type="EC" id="2.1.1.386" evidence="11"/>
<dbReference type="GO" id="GO:0005634">
    <property type="term" value="C:nucleus"/>
    <property type="evidence" value="ECO:0007669"/>
    <property type="project" value="TreeGrafter"/>
</dbReference>
<dbReference type="eggNOG" id="KOG1045">
    <property type="taxonomic scope" value="Eukaryota"/>
</dbReference>
<dbReference type="PaxDb" id="2903-EOD39348"/>
<comment type="cofactor">
    <cofactor evidence="1">
        <name>Mg(2+)</name>
        <dbReference type="ChEBI" id="CHEBI:18420"/>
    </cofactor>
</comment>
<reference evidence="14" key="2">
    <citation type="submission" date="2024-10" db="UniProtKB">
        <authorList>
            <consortium name="EnsemblProtists"/>
        </authorList>
    </citation>
    <scope>IDENTIFICATION</scope>
</reference>
<dbReference type="GeneID" id="17284619"/>
<dbReference type="GO" id="GO:0005737">
    <property type="term" value="C:cytoplasm"/>
    <property type="evidence" value="ECO:0007669"/>
    <property type="project" value="TreeGrafter"/>
</dbReference>
<evidence type="ECO:0000313" key="15">
    <source>
        <dbReference type="Proteomes" id="UP000013827"/>
    </source>
</evidence>
<evidence type="ECO:0000256" key="4">
    <source>
        <dbReference type="ARBA" id="ARBA00022603"/>
    </source>
</evidence>
<dbReference type="EnsemblProtists" id="EOD39348">
    <property type="protein sequence ID" value="EOD39348"/>
    <property type="gene ID" value="EMIHUDRAFT_439851"/>
</dbReference>
<organism evidence="14 15">
    <name type="scientific">Emiliania huxleyi (strain CCMP1516)</name>
    <dbReference type="NCBI Taxonomy" id="280463"/>
    <lineage>
        <taxon>Eukaryota</taxon>
        <taxon>Haptista</taxon>
        <taxon>Haptophyta</taxon>
        <taxon>Prymnesiophyceae</taxon>
        <taxon>Isochrysidales</taxon>
        <taxon>Noelaerhabdaceae</taxon>
        <taxon>Emiliania</taxon>
    </lineage>
</organism>
<evidence type="ECO:0000256" key="8">
    <source>
        <dbReference type="ARBA" id="ARBA00022842"/>
    </source>
</evidence>
<dbReference type="GO" id="GO:0001510">
    <property type="term" value="P:RNA methylation"/>
    <property type="evidence" value="ECO:0007669"/>
    <property type="project" value="InterPro"/>
</dbReference>
<dbReference type="GO" id="GO:0046872">
    <property type="term" value="F:metal ion binding"/>
    <property type="evidence" value="ECO:0007669"/>
    <property type="project" value="UniProtKB-KW"/>
</dbReference>
<comment type="similarity">
    <text evidence="2">Belongs to the methyltransferase superfamily. HEN1 family.</text>
</comment>
<sequence length="131" mass="14150">MVTCSEEARGGAACRGRGGAGLTLDEVRARSRRGQLCKGCCTYTSLLSGAPPPPHAHYPLRNKDHRFEWTRAEFRAWAEGLAAEHGYSVRFDGVGGGAWDEERQPGAPCHGPGPSSQVAIFERPAGLREQM</sequence>
<dbReference type="PANTHER" id="PTHR21404">
    <property type="entry name" value="HEN1"/>
    <property type="match status" value="1"/>
</dbReference>
<keyword evidence="6" id="KW-0949">S-adenosyl-L-methionine</keyword>
<dbReference type="PANTHER" id="PTHR21404:SF3">
    <property type="entry name" value="SMALL RNA 2'-O-METHYLTRANSFERASE"/>
    <property type="match status" value="1"/>
</dbReference>
<evidence type="ECO:0000256" key="5">
    <source>
        <dbReference type="ARBA" id="ARBA00022679"/>
    </source>
</evidence>
<feature type="region of interest" description="Disordered" evidence="13">
    <location>
        <begin position="98"/>
        <end position="117"/>
    </location>
</feature>
<dbReference type="GO" id="GO:0030422">
    <property type="term" value="P:siRNA processing"/>
    <property type="evidence" value="ECO:0007669"/>
    <property type="project" value="TreeGrafter"/>
</dbReference>
<reference evidence="15" key="1">
    <citation type="journal article" date="2013" name="Nature">
        <title>Pan genome of the phytoplankton Emiliania underpins its global distribution.</title>
        <authorList>
            <person name="Read B.A."/>
            <person name="Kegel J."/>
            <person name="Klute M.J."/>
            <person name="Kuo A."/>
            <person name="Lefebvre S.C."/>
            <person name="Maumus F."/>
            <person name="Mayer C."/>
            <person name="Miller J."/>
            <person name="Monier A."/>
            <person name="Salamov A."/>
            <person name="Young J."/>
            <person name="Aguilar M."/>
            <person name="Claverie J.M."/>
            <person name="Frickenhaus S."/>
            <person name="Gonzalez K."/>
            <person name="Herman E.K."/>
            <person name="Lin Y.C."/>
            <person name="Napier J."/>
            <person name="Ogata H."/>
            <person name="Sarno A.F."/>
            <person name="Shmutz J."/>
            <person name="Schroeder D."/>
            <person name="de Vargas C."/>
            <person name="Verret F."/>
            <person name="von Dassow P."/>
            <person name="Valentin K."/>
            <person name="Van de Peer Y."/>
            <person name="Wheeler G."/>
            <person name="Dacks J.B."/>
            <person name="Delwiche C.F."/>
            <person name="Dyhrman S.T."/>
            <person name="Glockner G."/>
            <person name="John U."/>
            <person name="Richards T."/>
            <person name="Worden A.Z."/>
            <person name="Zhang X."/>
            <person name="Grigoriev I.V."/>
            <person name="Allen A.E."/>
            <person name="Bidle K."/>
            <person name="Borodovsky M."/>
            <person name="Bowler C."/>
            <person name="Brownlee C."/>
            <person name="Cock J.M."/>
            <person name="Elias M."/>
            <person name="Gladyshev V.N."/>
            <person name="Groth M."/>
            <person name="Guda C."/>
            <person name="Hadaegh A."/>
            <person name="Iglesias-Rodriguez M.D."/>
            <person name="Jenkins J."/>
            <person name="Jones B.M."/>
            <person name="Lawson T."/>
            <person name="Leese F."/>
            <person name="Lindquist E."/>
            <person name="Lobanov A."/>
            <person name="Lomsadze A."/>
            <person name="Malik S.B."/>
            <person name="Marsh M.E."/>
            <person name="Mackinder L."/>
            <person name="Mock T."/>
            <person name="Mueller-Roeber B."/>
            <person name="Pagarete A."/>
            <person name="Parker M."/>
            <person name="Probert I."/>
            <person name="Quesneville H."/>
            <person name="Raines C."/>
            <person name="Rensing S.A."/>
            <person name="Riano-Pachon D.M."/>
            <person name="Richier S."/>
            <person name="Rokitta S."/>
            <person name="Shiraiwa Y."/>
            <person name="Soanes D.M."/>
            <person name="van der Giezen M."/>
            <person name="Wahlund T.M."/>
            <person name="Williams B."/>
            <person name="Wilson W."/>
            <person name="Wolfe G."/>
            <person name="Wurch L.L."/>
        </authorList>
    </citation>
    <scope>NUCLEOTIDE SEQUENCE</scope>
</reference>
<keyword evidence="5" id="KW-0808">Transferase</keyword>
<proteinExistence type="inferred from homology"/>
<evidence type="ECO:0000256" key="3">
    <source>
        <dbReference type="ARBA" id="ARBA00021330"/>
    </source>
</evidence>
<evidence type="ECO:0000256" key="11">
    <source>
        <dbReference type="ARBA" id="ARBA00035025"/>
    </source>
</evidence>
<evidence type="ECO:0000256" key="9">
    <source>
        <dbReference type="ARBA" id="ARBA00022884"/>
    </source>
</evidence>
<evidence type="ECO:0000256" key="10">
    <source>
        <dbReference type="ARBA" id="ARBA00023158"/>
    </source>
</evidence>
<accession>A0A0D3KUB3</accession>
<name>A0A0D3KUB3_EMIH1</name>
<comment type="catalytic activity">
    <reaction evidence="12">
        <text>small RNA 3'-end nucleotide + S-adenosyl-L-methionine = small RNA 3'-end 2'-O-methylnucleotide + S-adenosyl-L-homocysteine + H(+)</text>
        <dbReference type="Rhea" id="RHEA:37887"/>
        <dbReference type="Rhea" id="RHEA-COMP:10415"/>
        <dbReference type="Rhea" id="RHEA-COMP:10416"/>
        <dbReference type="ChEBI" id="CHEBI:15378"/>
        <dbReference type="ChEBI" id="CHEBI:57856"/>
        <dbReference type="ChEBI" id="CHEBI:59789"/>
        <dbReference type="ChEBI" id="CHEBI:74896"/>
        <dbReference type="ChEBI" id="CHEBI:74898"/>
        <dbReference type="EC" id="2.1.1.386"/>
    </reaction>
</comment>
<keyword evidence="15" id="KW-1185">Reference proteome</keyword>
<evidence type="ECO:0000256" key="7">
    <source>
        <dbReference type="ARBA" id="ARBA00022723"/>
    </source>
</evidence>
<dbReference type="KEGG" id="ehx:EMIHUDRAFT_439851"/>
<dbReference type="GO" id="GO:0003723">
    <property type="term" value="F:RNA binding"/>
    <property type="evidence" value="ECO:0007669"/>
    <property type="project" value="UniProtKB-KW"/>
</dbReference>
<keyword evidence="10" id="KW-0943">RNA-mediated gene silencing</keyword>
<evidence type="ECO:0000313" key="14">
    <source>
        <dbReference type="EnsemblProtists" id="EOD39348"/>
    </source>
</evidence>
<protein>
    <recommendedName>
        <fullName evidence="3">Small RNA 2'-O-methyltransferase</fullName>
        <ecNumber evidence="11">2.1.1.386</ecNumber>
    </recommendedName>
</protein>
<keyword evidence="7" id="KW-0479">Metal-binding</keyword>
<keyword evidence="8" id="KW-0460">Magnesium</keyword>
<dbReference type="AlphaFoldDB" id="A0A0D3KUB3"/>
<evidence type="ECO:0000256" key="1">
    <source>
        <dbReference type="ARBA" id="ARBA00001946"/>
    </source>
</evidence>
<evidence type="ECO:0000256" key="13">
    <source>
        <dbReference type="SAM" id="MobiDB-lite"/>
    </source>
</evidence>
<keyword evidence="9" id="KW-0694">RNA-binding</keyword>
<dbReference type="RefSeq" id="XP_005791777.1">
    <property type="nucleotide sequence ID" value="XM_005791720.1"/>
</dbReference>